<feature type="compositionally biased region" description="Polar residues" evidence="1">
    <location>
        <begin position="201"/>
        <end position="221"/>
    </location>
</feature>
<feature type="region of interest" description="Disordered" evidence="1">
    <location>
        <begin position="256"/>
        <end position="278"/>
    </location>
</feature>
<protein>
    <submittedName>
        <fullName evidence="2">Uncharacterized protein</fullName>
    </submittedName>
</protein>
<organism evidence="2 3">
    <name type="scientific">Ascosphaera apis ARSEF 7405</name>
    <dbReference type="NCBI Taxonomy" id="392613"/>
    <lineage>
        <taxon>Eukaryota</taxon>
        <taxon>Fungi</taxon>
        <taxon>Dikarya</taxon>
        <taxon>Ascomycota</taxon>
        <taxon>Pezizomycotina</taxon>
        <taxon>Eurotiomycetes</taxon>
        <taxon>Eurotiomycetidae</taxon>
        <taxon>Onygenales</taxon>
        <taxon>Ascosphaeraceae</taxon>
        <taxon>Ascosphaera</taxon>
    </lineage>
</organism>
<comment type="caution">
    <text evidence="2">The sequence shown here is derived from an EMBL/GenBank/DDBJ whole genome shotgun (WGS) entry which is preliminary data.</text>
</comment>
<feature type="compositionally biased region" description="Acidic residues" evidence="1">
    <location>
        <begin position="38"/>
        <end position="48"/>
    </location>
</feature>
<name>A0A162HZJ1_9EURO</name>
<keyword evidence="3" id="KW-1185">Reference proteome</keyword>
<dbReference type="VEuPathDB" id="FungiDB:AAP_06386"/>
<feature type="region of interest" description="Disordered" evidence="1">
    <location>
        <begin position="192"/>
        <end position="222"/>
    </location>
</feature>
<proteinExistence type="predicted"/>
<accession>A0A162HZJ1</accession>
<feature type="region of interest" description="Disordered" evidence="1">
    <location>
        <begin position="1"/>
        <end position="82"/>
    </location>
</feature>
<evidence type="ECO:0000256" key="1">
    <source>
        <dbReference type="SAM" id="MobiDB-lite"/>
    </source>
</evidence>
<gene>
    <name evidence="2" type="ORF">AAP_06386</name>
</gene>
<reference evidence="2 3" key="1">
    <citation type="journal article" date="2016" name="Genome Biol. Evol.">
        <title>Divergent and convergent evolution of fungal pathogenicity.</title>
        <authorList>
            <person name="Shang Y."/>
            <person name="Xiao G."/>
            <person name="Zheng P."/>
            <person name="Cen K."/>
            <person name="Zhan S."/>
            <person name="Wang C."/>
        </authorList>
    </citation>
    <scope>NUCLEOTIDE SEQUENCE [LARGE SCALE GENOMIC DNA]</scope>
    <source>
        <strain evidence="2 3">ARSEF 7405</strain>
    </source>
</reference>
<dbReference type="EMBL" id="AZGZ01000055">
    <property type="protein sequence ID" value="KZZ86623.1"/>
    <property type="molecule type" value="Genomic_DNA"/>
</dbReference>
<sequence>MSFYNSFSINPANTPAQSSVSVPEINDSPQVVRLSEERDAEGEEDDLAQDMREDVQVPAEDEPARVQVRATPSRRGGGTGVRLPHAEKEQLVQFAVEHAAEYRTLKKCEWEALLKAFLFDKFGRRVSDVIRTIDRLRDTLRPQLDALRRSTGGGLHKSRLEEAVERWEEIVKTHEASQSAAKKQVVEKRVRMRGAADDARSNLTTPTTMRSSVKEVPSTQGVKRGGVDMASHMDKMQKFMGEGMKNQTDLMQRMRDRASAEDMRYSRSDGRTETLERRLSELSEEVKQLRAQNKGMEKNIKLL</sequence>
<dbReference type="Proteomes" id="UP000242877">
    <property type="component" value="Unassembled WGS sequence"/>
</dbReference>
<feature type="compositionally biased region" description="Polar residues" evidence="1">
    <location>
        <begin position="1"/>
        <end position="21"/>
    </location>
</feature>
<dbReference type="AlphaFoldDB" id="A0A162HZJ1"/>
<evidence type="ECO:0000313" key="3">
    <source>
        <dbReference type="Proteomes" id="UP000242877"/>
    </source>
</evidence>
<evidence type="ECO:0000313" key="2">
    <source>
        <dbReference type="EMBL" id="KZZ86623.1"/>
    </source>
</evidence>